<accession>A0A6G4QX40</accession>
<dbReference type="RefSeq" id="WP_165258531.1">
    <property type="nucleotide sequence ID" value="NZ_JAAKGT010000004.1"/>
</dbReference>
<protein>
    <submittedName>
        <fullName evidence="1">Uncharacterized protein</fullName>
    </submittedName>
</protein>
<organism evidence="1">
    <name type="scientific">Caulobacter sp. 602-2</name>
    <dbReference type="NCBI Taxonomy" id="2710887"/>
    <lineage>
        <taxon>Bacteria</taxon>
        <taxon>Pseudomonadati</taxon>
        <taxon>Pseudomonadota</taxon>
        <taxon>Alphaproteobacteria</taxon>
        <taxon>Caulobacterales</taxon>
        <taxon>Caulobacteraceae</taxon>
        <taxon>Caulobacter</taxon>
    </lineage>
</organism>
<name>A0A6G4QX40_9CAUL</name>
<sequence>MDRARFDAALAVLAANVDDAPLQVPGLLELGFTEGEAWRFAVFAPVGLAQALLETLGVKTFADFASVRTVEGVTAKARLRKQPEYVQALSLGRAHMKTGCLDRTHYKSVVEATSEVAAADKALNAGMDIRGAAMAVVLMTSEVIPHVRR</sequence>
<reference evidence="1" key="1">
    <citation type="submission" date="2020-02" db="EMBL/GenBank/DDBJ databases">
        <authorList>
            <person name="Gao J."/>
            <person name="Sun J."/>
        </authorList>
    </citation>
    <scope>NUCLEOTIDE SEQUENCE</scope>
    <source>
        <strain evidence="1">602-2</strain>
    </source>
</reference>
<evidence type="ECO:0000313" key="1">
    <source>
        <dbReference type="EMBL" id="NGM50053.1"/>
    </source>
</evidence>
<comment type="caution">
    <text evidence="1">The sequence shown here is derived from an EMBL/GenBank/DDBJ whole genome shotgun (WGS) entry which is preliminary data.</text>
</comment>
<dbReference type="EMBL" id="JAAKGT010000004">
    <property type="protein sequence ID" value="NGM50053.1"/>
    <property type="molecule type" value="Genomic_DNA"/>
</dbReference>
<gene>
    <name evidence="1" type="ORF">G5B46_10580</name>
</gene>
<dbReference type="AlphaFoldDB" id="A0A6G4QX40"/>
<proteinExistence type="predicted"/>